<evidence type="ECO:0000256" key="1">
    <source>
        <dbReference type="SAM" id="MobiDB-lite"/>
    </source>
</evidence>
<gene>
    <name evidence="4" type="ORF">QYE76_037271</name>
</gene>
<feature type="domain" description="RNase H type-1" evidence="2">
    <location>
        <begin position="462"/>
        <end position="577"/>
    </location>
</feature>
<reference evidence="4" key="1">
    <citation type="submission" date="2023-07" db="EMBL/GenBank/DDBJ databases">
        <title>A chromosome-level genome assembly of Lolium multiflorum.</title>
        <authorList>
            <person name="Chen Y."/>
            <person name="Copetti D."/>
            <person name="Kolliker R."/>
            <person name="Studer B."/>
        </authorList>
    </citation>
    <scope>NUCLEOTIDE SEQUENCE</scope>
    <source>
        <strain evidence="4">02402/16</strain>
        <tissue evidence="4">Leaf</tissue>
    </source>
</reference>
<dbReference type="EMBL" id="JAUUTY010000474">
    <property type="protein sequence ID" value="KAK1601272.1"/>
    <property type="molecule type" value="Genomic_DNA"/>
</dbReference>
<feature type="region of interest" description="Disordered" evidence="1">
    <location>
        <begin position="640"/>
        <end position="665"/>
    </location>
</feature>
<sequence length="759" mass="85155">MGAVKYIKDRIWSRIQGWLERLLSAGGKDVMIKSVVQAIPIFSMACFKLPKGLCRCINTMIRKFWWGCREGERKPSWVSWKEMCKPKHMGGLGFRDIELFNLALLARQGWRILQNPGSLSSRVLKAKYFPNSGQLESVAFASASQVWKAIHEGLQVLKQGLVKRIGEGEATNPWTEQWLPRDCMLRPYGCITPDTENPPARVAELLDTSMATWREEELRRHFLPMDVELILQIPLSTRRHEDFWAWHYDRRGVFTVRSAYKMLIATKDRRSAWLEGTAATSDTAAAEKEWRMLWRTPVPSKVRMFLWRLAKQSVPTNDIRHRRNMADDDRCQLCGAQDSWRHALLDCSMARAVWALADEEVTEHLLCYGEEKARDWLSVLMATLLHTDQTTVFVTLWSIWHARRKAIHEQEFRSPMSVHLFVERYLADLGQAYAHQPRRASPGDGGRAPRWIPPPEGVMKINVDAAVSKNTGLGAVAAVARNAEGVFCGASAVVLPGKTDAETLEALACREALSLAQDINTRRIRVASDCLNVVRSTNQGTMGVYAHVVREFKETARELDEVVVVHESPADGSCADKHLHGKLQSPPLQGPPRAPCCSCLTGNHARPPIRGLAGGQHAKSKTSTFAGATRNRHAIAARNMSDGSPRFTDSSPSSPPPNSAEPSFVEPLVFLPPNISNIRLAQPYSASSSNLLGRIPTLEEIQEELEGQARMAAKVQESEMKKVPKARNREREKGQWWPCDVTESELKAFEKKGLVALDS</sequence>
<dbReference type="InterPro" id="IPR044730">
    <property type="entry name" value="RNase_H-like_dom_plant"/>
</dbReference>
<dbReference type="PANTHER" id="PTHR33116:SF86">
    <property type="entry name" value="REVERSE TRANSCRIPTASE DOMAIN-CONTAINING PROTEIN"/>
    <property type="match status" value="1"/>
</dbReference>
<evidence type="ECO:0008006" key="6">
    <source>
        <dbReference type="Google" id="ProtNLM"/>
    </source>
</evidence>
<dbReference type="InterPro" id="IPR036397">
    <property type="entry name" value="RNaseH_sf"/>
</dbReference>
<evidence type="ECO:0000313" key="5">
    <source>
        <dbReference type="Proteomes" id="UP001231189"/>
    </source>
</evidence>
<dbReference type="Gene3D" id="3.30.420.10">
    <property type="entry name" value="Ribonuclease H-like superfamily/Ribonuclease H"/>
    <property type="match status" value="1"/>
</dbReference>
<accession>A0AAD8QGX1</accession>
<dbReference type="GO" id="GO:0004523">
    <property type="term" value="F:RNA-DNA hybrid ribonuclease activity"/>
    <property type="evidence" value="ECO:0007669"/>
    <property type="project" value="InterPro"/>
</dbReference>
<feature type="region of interest" description="Disordered" evidence="1">
    <location>
        <begin position="711"/>
        <end position="734"/>
    </location>
</feature>
<dbReference type="Pfam" id="PF13456">
    <property type="entry name" value="RVT_3"/>
    <property type="match status" value="1"/>
</dbReference>
<proteinExistence type="predicted"/>
<feature type="domain" description="Reverse transcriptase zinc-binding" evidence="3">
    <location>
        <begin position="254"/>
        <end position="354"/>
    </location>
</feature>
<feature type="compositionally biased region" description="Basic and acidic residues" evidence="1">
    <location>
        <begin position="716"/>
        <end position="734"/>
    </location>
</feature>
<dbReference type="InterPro" id="IPR026960">
    <property type="entry name" value="RVT-Znf"/>
</dbReference>
<dbReference type="Pfam" id="PF13966">
    <property type="entry name" value="zf-RVT"/>
    <property type="match status" value="1"/>
</dbReference>
<evidence type="ECO:0000313" key="4">
    <source>
        <dbReference type="EMBL" id="KAK1601272.1"/>
    </source>
</evidence>
<protein>
    <recommendedName>
        <fullName evidence="6">Reverse transcriptase zinc-binding domain-containing protein</fullName>
    </recommendedName>
</protein>
<dbReference type="InterPro" id="IPR012337">
    <property type="entry name" value="RNaseH-like_sf"/>
</dbReference>
<dbReference type="PANTHER" id="PTHR33116">
    <property type="entry name" value="REVERSE TRANSCRIPTASE ZINC-BINDING DOMAIN-CONTAINING PROTEIN-RELATED-RELATED"/>
    <property type="match status" value="1"/>
</dbReference>
<dbReference type="AlphaFoldDB" id="A0AAD8QGX1"/>
<dbReference type="SUPFAM" id="SSF53098">
    <property type="entry name" value="Ribonuclease H-like"/>
    <property type="match status" value="1"/>
</dbReference>
<evidence type="ECO:0000259" key="2">
    <source>
        <dbReference type="Pfam" id="PF13456"/>
    </source>
</evidence>
<dbReference type="Proteomes" id="UP001231189">
    <property type="component" value="Unassembled WGS sequence"/>
</dbReference>
<evidence type="ECO:0000259" key="3">
    <source>
        <dbReference type="Pfam" id="PF13966"/>
    </source>
</evidence>
<comment type="caution">
    <text evidence="4">The sequence shown here is derived from an EMBL/GenBank/DDBJ whole genome shotgun (WGS) entry which is preliminary data.</text>
</comment>
<name>A0AAD8QGX1_LOLMU</name>
<dbReference type="CDD" id="cd06222">
    <property type="entry name" value="RNase_H_like"/>
    <property type="match status" value="1"/>
</dbReference>
<dbReference type="InterPro" id="IPR002156">
    <property type="entry name" value="RNaseH_domain"/>
</dbReference>
<dbReference type="GO" id="GO:0003676">
    <property type="term" value="F:nucleic acid binding"/>
    <property type="evidence" value="ECO:0007669"/>
    <property type="project" value="InterPro"/>
</dbReference>
<keyword evidence="5" id="KW-1185">Reference proteome</keyword>
<organism evidence="4 5">
    <name type="scientific">Lolium multiflorum</name>
    <name type="common">Italian ryegrass</name>
    <name type="synonym">Lolium perenne subsp. multiflorum</name>
    <dbReference type="NCBI Taxonomy" id="4521"/>
    <lineage>
        <taxon>Eukaryota</taxon>
        <taxon>Viridiplantae</taxon>
        <taxon>Streptophyta</taxon>
        <taxon>Embryophyta</taxon>
        <taxon>Tracheophyta</taxon>
        <taxon>Spermatophyta</taxon>
        <taxon>Magnoliopsida</taxon>
        <taxon>Liliopsida</taxon>
        <taxon>Poales</taxon>
        <taxon>Poaceae</taxon>
        <taxon>BOP clade</taxon>
        <taxon>Pooideae</taxon>
        <taxon>Poodae</taxon>
        <taxon>Poeae</taxon>
        <taxon>Poeae Chloroplast Group 2 (Poeae type)</taxon>
        <taxon>Loliodinae</taxon>
        <taxon>Loliinae</taxon>
        <taxon>Lolium</taxon>
    </lineage>
</organism>